<dbReference type="InParanoid" id="A0A1Y2G9E4"/>
<keyword evidence="2 6" id="KW-0812">Transmembrane</keyword>
<dbReference type="STRING" id="64571.A0A1Y2G9E4"/>
<feature type="transmembrane region" description="Helical" evidence="6">
    <location>
        <begin position="669"/>
        <end position="691"/>
    </location>
</feature>
<accession>A0A1Y2G9E4</accession>
<dbReference type="EMBL" id="MCFF01000055">
    <property type="protein sequence ID" value="ORZ04730.1"/>
    <property type="molecule type" value="Genomic_DNA"/>
</dbReference>
<feature type="domain" description="Major facilitator superfamily (MFS) profile" evidence="7">
    <location>
        <begin position="31"/>
        <end position="694"/>
    </location>
</feature>
<evidence type="ECO:0000256" key="1">
    <source>
        <dbReference type="ARBA" id="ARBA00004141"/>
    </source>
</evidence>
<feature type="transmembrane region" description="Helical" evidence="6">
    <location>
        <begin position="31"/>
        <end position="54"/>
    </location>
</feature>
<organism evidence="8 9">
    <name type="scientific">Lobosporangium transversale</name>
    <dbReference type="NCBI Taxonomy" id="64571"/>
    <lineage>
        <taxon>Eukaryota</taxon>
        <taxon>Fungi</taxon>
        <taxon>Fungi incertae sedis</taxon>
        <taxon>Mucoromycota</taxon>
        <taxon>Mortierellomycotina</taxon>
        <taxon>Mortierellomycetes</taxon>
        <taxon>Mortierellales</taxon>
        <taxon>Mortierellaceae</taxon>
        <taxon>Lobosporangium</taxon>
    </lineage>
</organism>
<feature type="transmembrane region" description="Helical" evidence="6">
    <location>
        <begin position="487"/>
        <end position="506"/>
    </location>
</feature>
<evidence type="ECO:0000256" key="3">
    <source>
        <dbReference type="ARBA" id="ARBA00022989"/>
    </source>
</evidence>
<dbReference type="InterPro" id="IPR020846">
    <property type="entry name" value="MFS_dom"/>
</dbReference>
<proteinExistence type="predicted"/>
<feature type="compositionally biased region" description="Low complexity" evidence="5">
    <location>
        <begin position="249"/>
        <end position="264"/>
    </location>
</feature>
<feature type="transmembrane region" description="Helical" evidence="6">
    <location>
        <begin position="155"/>
        <end position="174"/>
    </location>
</feature>
<dbReference type="Gene3D" id="1.20.1250.20">
    <property type="entry name" value="MFS general substrate transporter like domains"/>
    <property type="match status" value="1"/>
</dbReference>
<dbReference type="GO" id="GO:0005886">
    <property type="term" value="C:plasma membrane"/>
    <property type="evidence" value="ECO:0007669"/>
    <property type="project" value="TreeGrafter"/>
</dbReference>
<dbReference type="PANTHER" id="PTHR23502">
    <property type="entry name" value="MAJOR FACILITATOR SUPERFAMILY"/>
    <property type="match status" value="1"/>
</dbReference>
<evidence type="ECO:0000313" key="8">
    <source>
        <dbReference type="EMBL" id="ORZ04730.1"/>
    </source>
</evidence>
<dbReference type="AlphaFoldDB" id="A0A1Y2G9E4"/>
<keyword evidence="4 6" id="KW-0472">Membrane</keyword>
<dbReference type="Pfam" id="PF07690">
    <property type="entry name" value="MFS_1"/>
    <property type="match status" value="1"/>
</dbReference>
<feature type="transmembrane region" description="Helical" evidence="6">
    <location>
        <begin position="126"/>
        <end position="148"/>
    </location>
</feature>
<dbReference type="OrthoDB" id="3936150at2759"/>
<dbReference type="SUPFAM" id="SSF103473">
    <property type="entry name" value="MFS general substrate transporter"/>
    <property type="match status" value="2"/>
</dbReference>
<evidence type="ECO:0000256" key="2">
    <source>
        <dbReference type="ARBA" id="ARBA00022692"/>
    </source>
</evidence>
<dbReference type="FunCoup" id="A0A1Y2G9E4">
    <property type="interactions" value="128"/>
</dbReference>
<dbReference type="InterPro" id="IPR036259">
    <property type="entry name" value="MFS_trans_sf"/>
</dbReference>
<evidence type="ECO:0000313" key="9">
    <source>
        <dbReference type="Proteomes" id="UP000193648"/>
    </source>
</evidence>
<evidence type="ECO:0000256" key="6">
    <source>
        <dbReference type="SAM" id="Phobius"/>
    </source>
</evidence>
<dbReference type="PANTHER" id="PTHR23502:SF5">
    <property type="entry name" value="QUINIDINE RESISTANCE PROTEIN 3"/>
    <property type="match status" value="1"/>
</dbReference>
<feature type="transmembrane region" description="Helical" evidence="6">
    <location>
        <begin position="445"/>
        <end position="467"/>
    </location>
</feature>
<comment type="caution">
    <text evidence="8">The sequence shown here is derived from an EMBL/GenBank/DDBJ whole genome shotgun (WGS) entry which is preliminary data.</text>
</comment>
<protein>
    <submittedName>
        <fullName evidence="8">Major facilitator superfamily domain-containing protein</fullName>
    </submittedName>
</protein>
<dbReference type="PROSITE" id="PS50850">
    <property type="entry name" value="MFS"/>
    <property type="match status" value="1"/>
</dbReference>
<dbReference type="GeneID" id="33567588"/>
<dbReference type="Gene3D" id="1.20.1720.10">
    <property type="entry name" value="Multidrug resistance protein D"/>
    <property type="match status" value="1"/>
</dbReference>
<evidence type="ECO:0000256" key="4">
    <source>
        <dbReference type="ARBA" id="ARBA00023136"/>
    </source>
</evidence>
<feature type="transmembrane region" description="Helical" evidence="6">
    <location>
        <begin position="600"/>
        <end position="620"/>
    </location>
</feature>
<name>A0A1Y2G9E4_9FUNG</name>
<evidence type="ECO:0000259" key="7">
    <source>
        <dbReference type="PROSITE" id="PS50850"/>
    </source>
</evidence>
<dbReference type="Proteomes" id="UP000193648">
    <property type="component" value="Unassembled WGS sequence"/>
</dbReference>
<feature type="transmembrane region" description="Helical" evidence="6">
    <location>
        <begin position="577"/>
        <end position="594"/>
    </location>
</feature>
<feature type="transmembrane region" description="Helical" evidence="6">
    <location>
        <begin position="186"/>
        <end position="205"/>
    </location>
</feature>
<comment type="subcellular location">
    <subcellularLocation>
        <location evidence="1">Membrane</location>
        <topology evidence="1">Multi-pass membrane protein</topology>
    </subcellularLocation>
</comment>
<dbReference type="InterPro" id="IPR011701">
    <property type="entry name" value="MFS"/>
</dbReference>
<feature type="transmembrane region" description="Helical" evidence="6">
    <location>
        <begin position="97"/>
        <end position="120"/>
    </location>
</feature>
<feature type="transmembrane region" description="Helical" evidence="6">
    <location>
        <begin position="66"/>
        <end position="85"/>
    </location>
</feature>
<evidence type="ECO:0000256" key="5">
    <source>
        <dbReference type="SAM" id="MobiDB-lite"/>
    </source>
</evidence>
<keyword evidence="3 6" id="KW-1133">Transmembrane helix</keyword>
<keyword evidence="9" id="KW-1185">Reference proteome</keyword>
<dbReference type="RefSeq" id="XP_021876727.1">
    <property type="nucleotide sequence ID" value="XM_022025745.1"/>
</dbReference>
<gene>
    <name evidence="8" type="ORF">BCR41DRAFT_362582</name>
</gene>
<sequence length="710" mass="77180">MTAGSYLKQLINPAPRTDDPKKWSKSKKNTVVIIIGYCAFVAPLASSIYMPAVLQVKNDLNTTPSLVSATLSVYVLFLGIMPVFWASLCDYYGRRPIYLISMLIFILGSLFAAIAHNIWVFFVMRAIQAFGASSVLSVGGGSLSDVFYSSERGTAFGLYYLGPLIAPMVGPIIGGVVADKAGWRTTMWLLLATAIVAFLLVLFVLPETYRHHIDEPTTMTEESDNSQTNQSDITHVAGKLSLHSETDEPSSTPTSSPATRCTPSLKSPSIGLSRKASTVGRLSVHSFHSNHSRRSVVTPMESAMEYIVPNIIPPHLVEEEEQRRAEMDSMTEGNSNAVETRDEAVEAENQKTVSTGSIMDCHSTTAGDRHVVFPEEKQEINTNEKYSHSSDEKRFEDGELAEKSIIDGTTTTPTAVATTTSTTAPTATVLVPPKRKSFNPLRPLLCLRSPTNALLVTFNGLSLAAQFCMNNTMPISFHEVYGMSETTIGLVFCAGGFGSIVGSIVGGRYSDYVMRRWLVKHELRRQRELRDREAMFGAGHGSRPSSSNGSTPVKEITEKDVVIDVTMRAPPEIRLRSVWLGVFLLPLGLMLFGWSIQNRLALGSAVVGIFFVGFGMMMVYSSTTTALVDANSQNNMATSAVACNSLARGVTGAIGGFTALPLLGAMGSGWLYTFWALMTLLGSIGLVVLLVKAKTWREQEAVAEKVVDRV</sequence>
<dbReference type="GO" id="GO:0022857">
    <property type="term" value="F:transmembrane transporter activity"/>
    <property type="evidence" value="ECO:0007669"/>
    <property type="project" value="InterPro"/>
</dbReference>
<reference evidence="8 9" key="1">
    <citation type="submission" date="2016-07" db="EMBL/GenBank/DDBJ databases">
        <title>Pervasive Adenine N6-methylation of Active Genes in Fungi.</title>
        <authorList>
            <consortium name="DOE Joint Genome Institute"/>
            <person name="Mondo S.J."/>
            <person name="Dannebaum R.O."/>
            <person name="Kuo R.C."/>
            <person name="Labutti K."/>
            <person name="Haridas S."/>
            <person name="Kuo A."/>
            <person name="Salamov A."/>
            <person name="Ahrendt S.R."/>
            <person name="Lipzen A."/>
            <person name="Sullivan W."/>
            <person name="Andreopoulos W.B."/>
            <person name="Clum A."/>
            <person name="Lindquist E."/>
            <person name="Daum C."/>
            <person name="Ramamoorthy G.K."/>
            <person name="Gryganskyi A."/>
            <person name="Culley D."/>
            <person name="Magnuson J.K."/>
            <person name="James T.Y."/>
            <person name="O'Malley M.A."/>
            <person name="Stajich J.E."/>
            <person name="Spatafora J.W."/>
            <person name="Visel A."/>
            <person name="Grigoriev I.V."/>
        </authorList>
    </citation>
    <scope>NUCLEOTIDE SEQUENCE [LARGE SCALE GENOMIC DNA]</scope>
    <source>
        <strain evidence="8 9">NRRL 3116</strain>
    </source>
</reference>
<feature type="transmembrane region" description="Helical" evidence="6">
    <location>
        <begin position="641"/>
        <end position="663"/>
    </location>
</feature>
<feature type="region of interest" description="Disordered" evidence="5">
    <location>
        <begin position="242"/>
        <end position="274"/>
    </location>
</feature>